<gene>
    <name evidence="1" type="ORF">CYCCA115_LOCUS726</name>
</gene>
<evidence type="ECO:0000313" key="1">
    <source>
        <dbReference type="EMBL" id="CAJ1915657.1"/>
    </source>
</evidence>
<proteinExistence type="predicted"/>
<protein>
    <submittedName>
        <fullName evidence="1">Uncharacterized protein</fullName>
    </submittedName>
</protein>
<reference evidence="1" key="1">
    <citation type="submission" date="2023-08" db="EMBL/GenBank/DDBJ databases">
        <authorList>
            <person name="Audoor S."/>
            <person name="Bilcke G."/>
        </authorList>
    </citation>
    <scope>NUCLEOTIDE SEQUENCE</scope>
</reference>
<organism evidence="1 2">
    <name type="scientific">Cylindrotheca closterium</name>
    <dbReference type="NCBI Taxonomy" id="2856"/>
    <lineage>
        <taxon>Eukaryota</taxon>
        <taxon>Sar</taxon>
        <taxon>Stramenopiles</taxon>
        <taxon>Ochrophyta</taxon>
        <taxon>Bacillariophyta</taxon>
        <taxon>Bacillariophyceae</taxon>
        <taxon>Bacillariophycidae</taxon>
        <taxon>Bacillariales</taxon>
        <taxon>Bacillariaceae</taxon>
        <taxon>Cylindrotheca</taxon>
    </lineage>
</organism>
<keyword evidence="2" id="KW-1185">Reference proteome</keyword>
<evidence type="ECO:0000313" key="2">
    <source>
        <dbReference type="Proteomes" id="UP001295423"/>
    </source>
</evidence>
<name>A0AAD2CCQ9_9STRA</name>
<dbReference type="EMBL" id="CAKOGP040000001">
    <property type="protein sequence ID" value="CAJ1915657.1"/>
    <property type="molecule type" value="Genomic_DNA"/>
</dbReference>
<sequence length="570" mass="64263">MPIDTCNLKVVLLCKGPGSNADALRPNRDDSQWWGRRDALVRCISSFLFSPRPQTGSRELVFLFDDDLAKMTIKVTKNCNFVPTEKAIISLWKKAAQKLNTTIEENGMECVVEIDPTYQSDTLSAGNRPSGLDSKRQVLEYLQKHCPMEFLRSKGLNSNMTVILRKTNKKALIAVFNDWKKATQKGFPARDDASQRQKLFHHILNTEKEKSTRVIAGTLHEMFQEFPCYGLATKENKEVVPFSLVLFLGAVRDMSPKENQILQSVCKKADIPLVGIRFGMVPEFTSKILSILSFHHFHNAVSVPIERLLESNAGQAIGEKISWKPESHKLRVVCSVPMSSTEISTDLKARCRTHWCLIRVIVCTLWRSRLVSSDFSTSLTNYLHLMFRDGVTLELNEAAFVSKLANKHQAAPSEYQILAALKENIDTASSKANDLSEKKLAKKVMQQVMKDEQEEKCLIHGLNSKIADSSLSANFYREEEPKRSEGRTVVLLLELDANSREKGQAISTTYDALVRAARKTSSPFLEGPLFDCDCEDQEAASIIALQHFCNQNKLFTMKQASNKRKRDSGH</sequence>
<dbReference type="AlphaFoldDB" id="A0AAD2CCQ9"/>
<accession>A0AAD2CCQ9</accession>
<comment type="caution">
    <text evidence="1">The sequence shown here is derived from an EMBL/GenBank/DDBJ whole genome shotgun (WGS) entry which is preliminary data.</text>
</comment>
<dbReference type="Gene3D" id="1.10.720.80">
    <property type="match status" value="1"/>
</dbReference>
<dbReference type="Proteomes" id="UP001295423">
    <property type="component" value="Unassembled WGS sequence"/>
</dbReference>